<accession>A0ABS3LEQ1</accession>
<sequence>MERAKRVKDMVTEAAERVYDLLKDNQVEVSVDTKDKKGVKVRKMRPTQHTIKWKAKNH</sequence>
<dbReference type="RefSeq" id="WP_207674502.1">
    <property type="nucleotide sequence ID" value="NZ_JAFREM010000025.1"/>
</dbReference>
<evidence type="ECO:0000313" key="3">
    <source>
        <dbReference type="Proteomes" id="UP000664601"/>
    </source>
</evidence>
<dbReference type="Proteomes" id="UP000664601">
    <property type="component" value="Unassembled WGS sequence"/>
</dbReference>
<evidence type="ECO:0000256" key="1">
    <source>
        <dbReference type="SAM" id="MobiDB-lite"/>
    </source>
</evidence>
<organism evidence="2 3">
    <name type="scientific">Candidatus Enterococcus moelleringii</name>
    <dbReference type="NCBI Taxonomy" id="2815325"/>
    <lineage>
        <taxon>Bacteria</taxon>
        <taxon>Bacillati</taxon>
        <taxon>Bacillota</taxon>
        <taxon>Bacilli</taxon>
        <taxon>Lactobacillales</taxon>
        <taxon>Enterococcaceae</taxon>
        <taxon>Enterococcus</taxon>
    </lineage>
</organism>
<feature type="compositionally biased region" description="Basic residues" evidence="1">
    <location>
        <begin position="39"/>
        <end position="58"/>
    </location>
</feature>
<protein>
    <submittedName>
        <fullName evidence="2">Uncharacterized protein</fullName>
    </submittedName>
</protein>
<proteinExistence type="predicted"/>
<feature type="region of interest" description="Disordered" evidence="1">
    <location>
        <begin position="38"/>
        <end position="58"/>
    </location>
</feature>
<gene>
    <name evidence="2" type="ORF">JZO70_15110</name>
</gene>
<evidence type="ECO:0000313" key="2">
    <source>
        <dbReference type="EMBL" id="MBO1307503.1"/>
    </source>
</evidence>
<dbReference type="EMBL" id="JAFREM010000025">
    <property type="protein sequence ID" value="MBO1307503.1"/>
    <property type="molecule type" value="Genomic_DNA"/>
</dbReference>
<keyword evidence="3" id="KW-1185">Reference proteome</keyword>
<comment type="caution">
    <text evidence="2">The sequence shown here is derived from an EMBL/GenBank/DDBJ whole genome shotgun (WGS) entry which is preliminary data.</text>
</comment>
<name>A0ABS3LEQ1_9ENTE</name>
<reference evidence="2 3" key="1">
    <citation type="submission" date="2021-03" db="EMBL/GenBank/DDBJ databases">
        <title>Enterococcal diversity collection.</title>
        <authorList>
            <person name="Gilmore M.S."/>
            <person name="Schwartzman J."/>
            <person name="Van Tyne D."/>
            <person name="Martin M."/>
            <person name="Earl A.M."/>
            <person name="Manson A.L."/>
            <person name="Straub T."/>
            <person name="Salamzade R."/>
            <person name="Saavedra J."/>
            <person name="Lebreton F."/>
            <person name="Prichula J."/>
            <person name="Schaufler K."/>
            <person name="Gaca A."/>
            <person name="Sgardioli B."/>
            <person name="Wagenaar J."/>
            <person name="Strong T."/>
        </authorList>
    </citation>
    <scope>NUCLEOTIDE SEQUENCE [LARGE SCALE GENOMIC DNA]</scope>
    <source>
        <strain evidence="2 3">669A</strain>
    </source>
</reference>